<name>A0A936TEZ4_9ACTN</name>
<dbReference type="InterPro" id="IPR011059">
    <property type="entry name" value="Metal-dep_hydrolase_composite"/>
</dbReference>
<feature type="domain" description="Amidohydrolase 3" evidence="1">
    <location>
        <begin position="45"/>
        <end position="543"/>
    </location>
</feature>
<proteinExistence type="predicted"/>
<evidence type="ECO:0000313" key="3">
    <source>
        <dbReference type="Proteomes" id="UP000727993"/>
    </source>
</evidence>
<dbReference type="InterPro" id="IPR013108">
    <property type="entry name" value="Amidohydro_3"/>
</dbReference>
<dbReference type="GO" id="GO:0005829">
    <property type="term" value="C:cytosol"/>
    <property type="evidence" value="ECO:0007669"/>
    <property type="project" value="TreeGrafter"/>
</dbReference>
<dbReference type="GO" id="GO:0016812">
    <property type="term" value="F:hydrolase activity, acting on carbon-nitrogen (but not peptide) bonds, in cyclic amides"/>
    <property type="evidence" value="ECO:0007669"/>
    <property type="project" value="TreeGrafter"/>
</dbReference>
<reference evidence="2 3" key="1">
    <citation type="submission" date="2020-10" db="EMBL/GenBank/DDBJ databases">
        <title>Connecting structure to function with the recovery of over 1000 high-quality activated sludge metagenome-assembled genomes encoding full-length rRNA genes using long-read sequencing.</title>
        <authorList>
            <person name="Singleton C.M."/>
            <person name="Petriglieri F."/>
            <person name="Kristensen J.M."/>
            <person name="Kirkegaard R.H."/>
            <person name="Michaelsen T.Y."/>
            <person name="Andersen M.H."/>
            <person name="Karst S.M."/>
            <person name="Dueholm M.S."/>
            <person name="Nielsen P.H."/>
            <person name="Albertsen M."/>
        </authorList>
    </citation>
    <scope>NUCLEOTIDE SEQUENCE [LARGE SCALE GENOMIC DNA]</scope>
    <source>
        <strain evidence="2">Lyne_18-Q3-R50-59_MAXAC.006</strain>
    </source>
</reference>
<dbReference type="SUPFAM" id="SSF51556">
    <property type="entry name" value="Metallo-dependent hydrolases"/>
    <property type="match status" value="1"/>
</dbReference>
<evidence type="ECO:0000313" key="2">
    <source>
        <dbReference type="EMBL" id="MBK9298813.1"/>
    </source>
</evidence>
<accession>A0A936TEZ4</accession>
<dbReference type="InterPro" id="IPR050378">
    <property type="entry name" value="Metallo-dep_Hydrolases_sf"/>
</dbReference>
<gene>
    <name evidence="2" type="ORF">IPN02_18675</name>
</gene>
<dbReference type="Proteomes" id="UP000727993">
    <property type="component" value="Unassembled WGS sequence"/>
</dbReference>
<dbReference type="SUPFAM" id="SSF51338">
    <property type="entry name" value="Composite domain of metallo-dependent hydrolases"/>
    <property type="match status" value="1"/>
</dbReference>
<dbReference type="EMBL" id="JADJZA010000010">
    <property type="protein sequence ID" value="MBK9298813.1"/>
    <property type="molecule type" value="Genomic_DNA"/>
</dbReference>
<organism evidence="2 3">
    <name type="scientific">Candidatus Neomicrothrix subdominans</name>
    <dbReference type="NCBI Taxonomy" id="2954438"/>
    <lineage>
        <taxon>Bacteria</taxon>
        <taxon>Bacillati</taxon>
        <taxon>Actinomycetota</taxon>
        <taxon>Acidimicrobiia</taxon>
        <taxon>Acidimicrobiales</taxon>
        <taxon>Microthrixaceae</taxon>
        <taxon>Candidatus Neomicrothrix</taxon>
    </lineage>
</organism>
<dbReference type="PANTHER" id="PTHR11647:SF1">
    <property type="entry name" value="COLLAPSIN RESPONSE MEDIATOR PROTEIN"/>
    <property type="match status" value="1"/>
</dbReference>
<protein>
    <submittedName>
        <fullName evidence="2">Amidohydrolase family protein</fullName>
    </submittedName>
</protein>
<dbReference type="AlphaFoldDB" id="A0A936TEZ4"/>
<dbReference type="Pfam" id="PF07969">
    <property type="entry name" value="Amidohydro_3"/>
    <property type="match status" value="1"/>
</dbReference>
<comment type="caution">
    <text evidence="2">The sequence shown here is derived from an EMBL/GenBank/DDBJ whole genome shotgun (WGS) entry which is preliminary data.</text>
</comment>
<dbReference type="InterPro" id="IPR032466">
    <property type="entry name" value="Metal_Hydrolase"/>
</dbReference>
<evidence type="ECO:0000259" key="1">
    <source>
        <dbReference type="Pfam" id="PF07969"/>
    </source>
</evidence>
<sequence>MAHDLVITGGTVVDGTGADPVRADVAVDGDRITAVGTIDAAGAGRVIDAEGRHVTPGFVDLHSHLDAQVAWDPQMSSSCYHGVTSVMMGNCGMTFAPMRPGQAEVLANAMESVEDIPASSILEGLSWEWESYGDYLNAIDAVPKGINAGGYVGDVAIRLYVAGDAACERDFAATPEQLTQMAAQVDEAVRAGAFGYSISRSLFHRVPDGRNVPGTWSDPSEFFATAAPLGTIGRGVLESAPRYNFENEPGDRVDEELAWMAEISRALGRPFSFNLQQIASLGDHYRRVIDLAAEANQAGSQLRPQITPRSVGVLFSLAANTLIDDLPAFAEIADRDLAGRLAAIRDPERRARIIEQGAGKDVDPFTRMYLMPADQPARYDYSNDDSIAAIAARSGITPVEAYVDALDRSDGRAIVNWPVMNQDSGAIEEMLTDPTTILGLADTGAHATQIMDASQPTYLLSHWVRDRGVLSLQEAIRRLTSDTASFIGYVDRGVIREGAFADLNVLDLDTMALELPEIVHDFPGGAPRFVQKASGIDHTIVNGLPFMEAGQHTGELAGRLLRSTDG</sequence>
<dbReference type="PANTHER" id="PTHR11647">
    <property type="entry name" value="HYDRANTOINASE/DIHYDROPYRIMIDINASE FAMILY MEMBER"/>
    <property type="match status" value="1"/>
</dbReference>
<dbReference type="Gene3D" id="3.20.20.140">
    <property type="entry name" value="Metal-dependent hydrolases"/>
    <property type="match status" value="2"/>
</dbReference>